<protein>
    <submittedName>
        <fullName evidence="1">Uncharacterized protein</fullName>
    </submittedName>
</protein>
<organism evidence="1 2">
    <name type="scientific">Thermosipho melanesiensis</name>
    <dbReference type="NCBI Taxonomy" id="46541"/>
    <lineage>
        <taxon>Bacteria</taxon>
        <taxon>Thermotogati</taxon>
        <taxon>Thermotogota</taxon>
        <taxon>Thermotogae</taxon>
        <taxon>Thermotogales</taxon>
        <taxon>Fervidobacteriaceae</taxon>
        <taxon>Thermosipho</taxon>
    </lineage>
</organism>
<accession>A0ABN4UUU7</accession>
<dbReference type="EMBL" id="CP007389">
    <property type="protein sequence ID" value="APT73918.1"/>
    <property type="molecule type" value="Genomic_DNA"/>
</dbReference>
<name>A0ABN4UUU7_9BACT</name>
<evidence type="ECO:0000313" key="2">
    <source>
        <dbReference type="Proteomes" id="UP000185490"/>
    </source>
</evidence>
<proteinExistence type="predicted"/>
<reference evidence="1 2" key="1">
    <citation type="submission" date="2014-02" db="EMBL/GenBank/DDBJ databases">
        <title>Diversity of Thermotogales isolates from hydrothermal vents.</title>
        <authorList>
            <person name="Haverkamp T.H.A."/>
            <person name="Lossouarn J."/>
            <person name="Geslin C."/>
            <person name="Nesbo C.L."/>
        </authorList>
    </citation>
    <scope>NUCLEOTIDE SEQUENCE [LARGE SCALE GENOMIC DNA]</scope>
    <source>
        <strain evidence="1 2">431</strain>
    </source>
</reference>
<dbReference type="Proteomes" id="UP000185490">
    <property type="component" value="Chromosome"/>
</dbReference>
<keyword evidence="2" id="KW-1185">Reference proteome</keyword>
<sequence length="407" mass="47990">MGITLQASGVIFFVGDNITEEASKIIQDWFKQPVVSLYYEGPLELKPKIEEYFYKRGYLIGIGEPIYIFIKKHEGKIAWKIIYKDYKVDNFLSLSYSIDDLFSILDKTFKKFNLPKKSIAYDPEEEKYYIAENQIKPFLIKRKEKIYKVKIGEDISYLKEGFYNFNGNTVYVGKDITLDSTSNFIKDIYVYGKYKYNGEKIIFEDKTIDFPEVPLYIDKQRVISSHYWYENQLIENSEVVLDVFKKMALLSDGSLVDLSKTWKYQLPDTPFDWYLENEKLALAFVNGDVLVFDIRKKRILYTQKFEKLLGVGLKDFLYVNSNGKLLKINIISKKMESLGNIKGDFIIDGENVKFVNGIVIRPRYKGVWYDGTFYHFKNLKVENYLNLLYDDKAYYIFTLDGTWRLIK</sequence>
<evidence type="ECO:0000313" key="1">
    <source>
        <dbReference type="EMBL" id="APT73918.1"/>
    </source>
</evidence>
<gene>
    <name evidence="1" type="ORF">BW47_05025</name>
</gene>
<dbReference type="RefSeq" id="WP_012057158.1">
    <property type="nucleotide sequence ID" value="NZ_CP007389.1"/>
</dbReference>